<dbReference type="VEuPathDB" id="TriTrypDB:C3747_41g98"/>
<dbReference type="GO" id="GO:0031267">
    <property type="term" value="F:small GTPase binding"/>
    <property type="evidence" value="ECO:0007669"/>
    <property type="project" value="TreeGrafter"/>
</dbReference>
<dbReference type="InterPro" id="IPR000195">
    <property type="entry name" value="Rab-GAP-TBC_dom"/>
</dbReference>
<dbReference type="Gene3D" id="1.10.472.80">
    <property type="entry name" value="Ypt/Rab-GAP domain of gyp1p, domain 3"/>
    <property type="match status" value="1"/>
</dbReference>
<dbReference type="Pfam" id="PF00566">
    <property type="entry name" value="RabGAP-TBC"/>
    <property type="match status" value="1"/>
</dbReference>
<dbReference type="EMBL" id="PRFA01000042">
    <property type="protein sequence ID" value="PWU91612.1"/>
    <property type="molecule type" value="Genomic_DNA"/>
</dbReference>
<dbReference type="VEuPathDB" id="TriTrypDB:TcG_04291"/>
<gene>
    <name evidence="2" type="ORF">C4B63_42g216</name>
</gene>
<dbReference type="Gene3D" id="1.10.8.270">
    <property type="entry name" value="putative rabgap domain of human tbc1 domain family member 14 like domains"/>
    <property type="match status" value="1"/>
</dbReference>
<evidence type="ECO:0000259" key="1">
    <source>
        <dbReference type="PROSITE" id="PS50086"/>
    </source>
</evidence>
<dbReference type="VEuPathDB" id="TriTrypDB:TCDM_06302"/>
<dbReference type="VEuPathDB" id="TriTrypDB:TcCLB.511491.110"/>
<evidence type="ECO:0000313" key="3">
    <source>
        <dbReference type="Proteomes" id="UP000246121"/>
    </source>
</evidence>
<dbReference type="SUPFAM" id="SSF47923">
    <property type="entry name" value="Ypt/Rab-GAP domain of gyp1p"/>
    <property type="match status" value="2"/>
</dbReference>
<proteinExistence type="predicted"/>
<dbReference type="InterPro" id="IPR050302">
    <property type="entry name" value="Rab_GAP_TBC_domain"/>
</dbReference>
<feature type="domain" description="Rab-GAP TBC" evidence="1">
    <location>
        <begin position="110"/>
        <end position="305"/>
    </location>
</feature>
<name>A0A2V2V7P4_TRYCR</name>
<dbReference type="Proteomes" id="UP000246121">
    <property type="component" value="Unassembled WGS sequence"/>
</dbReference>
<dbReference type="PANTHER" id="PTHR47219:SF9">
    <property type="entry name" value="GTPASE ACTIVATING PROTEIN AND CENTROSOME-ASSOCIATED, ISOFORM B"/>
    <property type="match status" value="1"/>
</dbReference>
<dbReference type="GO" id="GO:0005096">
    <property type="term" value="F:GTPase activator activity"/>
    <property type="evidence" value="ECO:0007669"/>
    <property type="project" value="TreeGrafter"/>
</dbReference>
<accession>A0A2V2V7P4</accession>
<dbReference type="FunFam" id="1.10.8.270:FF:000016">
    <property type="entry name" value="TBC1 domain family member 2A"/>
    <property type="match status" value="1"/>
</dbReference>
<reference evidence="2 3" key="1">
    <citation type="journal article" date="2018" name="Microb. Genom.">
        <title>Expanding an expanded genome: long-read sequencing of Trypanosoma cruzi.</title>
        <authorList>
            <person name="Berna L."/>
            <person name="Rodriguez M."/>
            <person name="Chiribao M.L."/>
            <person name="Parodi-Talice A."/>
            <person name="Pita S."/>
            <person name="Rijo G."/>
            <person name="Alvarez-Valin F."/>
            <person name="Robello C."/>
        </authorList>
    </citation>
    <scope>NUCLEOTIDE SEQUENCE [LARGE SCALE GENOMIC DNA]</scope>
    <source>
        <strain evidence="2 3">Dm28c</strain>
    </source>
</reference>
<dbReference type="PROSITE" id="PS50086">
    <property type="entry name" value="TBC_RABGAP"/>
    <property type="match status" value="1"/>
</dbReference>
<dbReference type="VEuPathDB" id="TriTrypDB:TcYC6_0095150"/>
<dbReference type="VEuPathDB" id="TriTrypDB:TcCL_NonESM11421"/>
<dbReference type="VEuPathDB" id="TriTrypDB:C4B63_42g216"/>
<dbReference type="VEuPathDB" id="TriTrypDB:TcG_04292"/>
<dbReference type="VEuPathDB" id="TriTrypDB:TcBrA4_0030810"/>
<organism evidence="2 3">
    <name type="scientific">Trypanosoma cruzi</name>
    <dbReference type="NCBI Taxonomy" id="5693"/>
    <lineage>
        <taxon>Eukaryota</taxon>
        <taxon>Discoba</taxon>
        <taxon>Euglenozoa</taxon>
        <taxon>Kinetoplastea</taxon>
        <taxon>Metakinetoplastina</taxon>
        <taxon>Trypanosomatida</taxon>
        <taxon>Trypanosomatidae</taxon>
        <taxon>Trypanosoma</taxon>
        <taxon>Schizotrypanum</taxon>
    </lineage>
</organism>
<sequence>MPPDRFEVQAVREEGPAAIDSFGFYLLDEDAPPAPGGPPLSDDRAARAREEEFWFSRICCYMRLALELQRRGHTAGSCNGHDAEEQAALAKAQRRVFSQMRRRILLFGGVRHETLRRLLWGFFTGSLQRPESVVRAHHATYVSLKSSPPDKKTVEAIQRDLSRTFPTHCLFVGEGSVGQVELRRILSVYSRLDPAVGYCQGMAFVVAMLLLHAPEEEAFGMLLHLFYSPPFLMREMFLPGFTRLRVFLAVLRRLIERLLPALNRHFLDIGLNVFFFAPQWFLTLYTYHFPLDFVCRLWDIFFVDGWRVLFQAAIAILQGEQEQLLSLDMEATLLWLKECHEGRSADEMIHRTRNVPLSQGEFLSMLRAEEETKDDEADVHFGHSE</sequence>
<dbReference type="VEuPathDB" id="TriTrypDB:Tc_MARK_3454"/>
<dbReference type="VEuPathDB" id="TriTrypDB:BCY84_00826"/>
<dbReference type="PANTHER" id="PTHR47219">
    <property type="entry name" value="RAB GTPASE-ACTIVATING PROTEIN 1-LIKE"/>
    <property type="match status" value="1"/>
</dbReference>
<dbReference type="InterPro" id="IPR035969">
    <property type="entry name" value="Rab-GAP_TBC_sf"/>
</dbReference>
<dbReference type="VEuPathDB" id="TriTrypDB:TcCLB.508723.80"/>
<dbReference type="AlphaFoldDB" id="A0A2V2V7P4"/>
<protein>
    <submittedName>
        <fullName evidence="2">Putative disgorgin</fullName>
    </submittedName>
</protein>
<dbReference type="VEuPathDB" id="TriTrypDB:ECC02_000158"/>
<dbReference type="VEuPathDB" id="TriTrypDB:TCSYLVIO_003098"/>
<comment type="caution">
    <text evidence="2">The sequence shown here is derived from an EMBL/GenBank/DDBJ whole genome shotgun (WGS) entry which is preliminary data.</text>
</comment>
<evidence type="ECO:0000313" key="2">
    <source>
        <dbReference type="EMBL" id="PWU91612.1"/>
    </source>
</evidence>
<dbReference type="SMART" id="SM00164">
    <property type="entry name" value="TBC"/>
    <property type="match status" value="1"/>
</dbReference>